<evidence type="ECO:0000313" key="1">
    <source>
        <dbReference type="EMBL" id="MFM0109556.1"/>
    </source>
</evidence>
<proteinExistence type="predicted"/>
<organism evidence="1 2">
    <name type="scientific">Paraburkholderia rhynchosiae</name>
    <dbReference type="NCBI Taxonomy" id="487049"/>
    <lineage>
        <taxon>Bacteria</taxon>
        <taxon>Pseudomonadati</taxon>
        <taxon>Pseudomonadota</taxon>
        <taxon>Betaproteobacteria</taxon>
        <taxon>Burkholderiales</taxon>
        <taxon>Burkholderiaceae</taxon>
        <taxon>Paraburkholderia</taxon>
    </lineage>
</organism>
<dbReference type="Proteomes" id="UP001629235">
    <property type="component" value="Unassembled WGS sequence"/>
</dbReference>
<keyword evidence="2" id="KW-1185">Reference proteome</keyword>
<sequence length="205" mass="23793">VAVGEPPFVEQLQQEVVHLRVRLFNLRPTERLMGASPLQVLESAQMRVESDYLPQPLPLDERKYGRTFWHIAECTIRGNIAKHHRPYVRTDRCRYTNTILSNRYNLVGKKLLLYIDRRDIRIACGSVVETGEMLGAMVPEARWSRRAYSLQERKLFNRTALAKTGEIDSDPIDMWRQEKAQTLRSERQSKKARARSSKAALLMAK</sequence>
<name>A0ACC7NWY8_9BURK</name>
<comment type="caution">
    <text evidence="1">The sequence shown here is derived from an EMBL/GenBank/DDBJ whole genome shotgun (WGS) entry which is preliminary data.</text>
</comment>
<gene>
    <name evidence="1" type="ORF">PQR01_40975</name>
</gene>
<feature type="non-terminal residue" evidence="1">
    <location>
        <position position="1"/>
    </location>
</feature>
<dbReference type="EMBL" id="JAQQDW010000312">
    <property type="protein sequence ID" value="MFM0109556.1"/>
    <property type="molecule type" value="Genomic_DNA"/>
</dbReference>
<protein>
    <submittedName>
        <fullName evidence="1">Uncharacterized protein</fullName>
    </submittedName>
</protein>
<accession>A0ACC7NWY8</accession>
<evidence type="ECO:0000313" key="2">
    <source>
        <dbReference type="Proteomes" id="UP001629235"/>
    </source>
</evidence>
<feature type="non-terminal residue" evidence="1">
    <location>
        <position position="205"/>
    </location>
</feature>
<reference evidence="1 2" key="1">
    <citation type="journal article" date="2024" name="Chem. Sci.">
        <title>Discovery of megapolipeptins by genome mining of a Burkholderiales bacteria collection.</title>
        <authorList>
            <person name="Paulo B.S."/>
            <person name="Recchia M.J.J."/>
            <person name="Lee S."/>
            <person name="Fergusson C.H."/>
            <person name="Romanowski S.B."/>
            <person name="Hernandez A."/>
            <person name="Krull N."/>
            <person name="Liu D.Y."/>
            <person name="Cavanagh H."/>
            <person name="Bos A."/>
            <person name="Gray C.A."/>
            <person name="Murphy B.T."/>
            <person name="Linington R.G."/>
            <person name="Eustaquio A.S."/>
        </authorList>
    </citation>
    <scope>NUCLEOTIDE SEQUENCE [LARGE SCALE GENOMIC DNA]</scope>
    <source>
        <strain evidence="1 2">RL18-126-BIB-B</strain>
    </source>
</reference>